<dbReference type="AlphaFoldDB" id="A0A2A6D043"/>
<dbReference type="Proteomes" id="UP000005239">
    <property type="component" value="Unassembled WGS sequence"/>
</dbReference>
<dbReference type="EnsemblMetazoa" id="PPA11776.1">
    <property type="protein sequence ID" value="PPA11776.1"/>
    <property type="gene ID" value="WBGene00101330"/>
</dbReference>
<gene>
    <name evidence="2" type="primary">WBGene00101330</name>
</gene>
<reference evidence="2" key="2">
    <citation type="submission" date="2022-06" db="UniProtKB">
        <authorList>
            <consortium name="EnsemblMetazoa"/>
        </authorList>
    </citation>
    <scope>IDENTIFICATION</scope>
    <source>
        <strain evidence="2">PS312</strain>
    </source>
</reference>
<feature type="compositionally biased region" description="Basic and acidic residues" evidence="1">
    <location>
        <begin position="40"/>
        <end position="57"/>
    </location>
</feature>
<feature type="region of interest" description="Disordered" evidence="1">
    <location>
        <begin position="40"/>
        <end position="59"/>
    </location>
</feature>
<proteinExistence type="predicted"/>
<feature type="region of interest" description="Disordered" evidence="1">
    <location>
        <begin position="82"/>
        <end position="115"/>
    </location>
</feature>
<accession>A0A2A6D043</accession>
<evidence type="ECO:0000313" key="3">
    <source>
        <dbReference type="Proteomes" id="UP000005239"/>
    </source>
</evidence>
<protein>
    <submittedName>
        <fullName evidence="2">Uncharacterized protein</fullName>
    </submittedName>
</protein>
<keyword evidence="3" id="KW-1185">Reference proteome</keyword>
<reference evidence="3" key="1">
    <citation type="journal article" date="2008" name="Nat. Genet.">
        <title>The Pristionchus pacificus genome provides a unique perspective on nematode lifestyle and parasitism.</title>
        <authorList>
            <person name="Dieterich C."/>
            <person name="Clifton S.W."/>
            <person name="Schuster L.N."/>
            <person name="Chinwalla A."/>
            <person name="Delehaunty K."/>
            <person name="Dinkelacker I."/>
            <person name="Fulton L."/>
            <person name="Fulton R."/>
            <person name="Godfrey J."/>
            <person name="Minx P."/>
            <person name="Mitreva M."/>
            <person name="Roeseler W."/>
            <person name="Tian H."/>
            <person name="Witte H."/>
            <person name="Yang S.P."/>
            <person name="Wilson R.K."/>
            <person name="Sommer R.J."/>
        </authorList>
    </citation>
    <scope>NUCLEOTIDE SEQUENCE [LARGE SCALE GENOMIC DNA]</scope>
    <source>
        <strain evidence="3">PS312</strain>
    </source>
</reference>
<sequence>MSGKYLDSHGKQIRSMIISQLGFLHTNLLRQWKNGREEIPIEGRRASHPEGREERRMRPGIKVINHRCIFKRENNKFTATVPYHSNSRLDSRKRPNGRILPSMNKKKLDGMMLPE</sequence>
<organism evidence="2 3">
    <name type="scientific">Pristionchus pacificus</name>
    <name type="common">Parasitic nematode worm</name>
    <dbReference type="NCBI Taxonomy" id="54126"/>
    <lineage>
        <taxon>Eukaryota</taxon>
        <taxon>Metazoa</taxon>
        <taxon>Ecdysozoa</taxon>
        <taxon>Nematoda</taxon>
        <taxon>Chromadorea</taxon>
        <taxon>Rhabditida</taxon>
        <taxon>Rhabditina</taxon>
        <taxon>Diplogasteromorpha</taxon>
        <taxon>Diplogasteroidea</taxon>
        <taxon>Neodiplogasteridae</taxon>
        <taxon>Pristionchus</taxon>
    </lineage>
</organism>
<name>A0A2A6D043_PRIPA</name>
<accession>A0A8R1YDY5</accession>
<evidence type="ECO:0000313" key="2">
    <source>
        <dbReference type="EnsemblMetazoa" id="PPA11776.1"/>
    </source>
</evidence>
<evidence type="ECO:0000256" key="1">
    <source>
        <dbReference type="SAM" id="MobiDB-lite"/>
    </source>
</evidence>